<dbReference type="Proteomes" id="UP000000600">
    <property type="component" value="Unassembled WGS sequence"/>
</dbReference>
<feature type="compositionally biased region" description="Polar residues" evidence="1">
    <location>
        <begin position="8"/>
        <end position="23"/>
    </location>
</feature>
<reference evidence="2 3" key="1">
    <citation type="journal article" date="2006" name="Nature">
        <title>Global trends of whole-genome duplications revealed by the ciliate Paramecium tetraurelia.</title>
        <authorList>
            <consortium name="Genoscope"/>
            <person name="Aury J.-M."/>
            <person name="Jaillon O."/>
            <person name="Duret L."/>
            <person name="Noel B."/>
            <person name="Jubin C."/>
            <person name="Porcel B.M."/>
            <person name="Segurens B."/>
            <person name="Daubin V."/>
            <person name="Anthouard V."/>
            <person name="Aiach N."/>
            <person name="Arnaiz O."/>
            <person name="Billaut A."/>
            <person name="Beisson J."/>
            <person name="Blanc I."/>
            <person name="Bouhouche K."/>
            <person name="Camara F."/>
            <person name="Duharcourt S."/>
            <person name="Guigo R."/>
            <person name="Gogendeau D."/>
            <person name="Katinka M."/>
            <person name="Keller A.-M."/>
            <person name="Kissmehl R."/>
            <person name="Klotz C."/>
            <person name="Koll F."/>
            <person name="Le Moue A."/>
            <person name="Lepere C."/>
            <person name="Malinsky S."/>
            <person name="Nowacki M."/>
            <person name="Nowak J.K."/>
            <person name="Plattner H."/>
            <person name="Poulain J."/>
            <person name="Ruiz F."/>
            <person name="Serrano V."/>
            <person name="Zagulski M."/>
            <person name="Dessen P."/>
            <person name="Betermier M."/>
            <person name="Weissenbach J."/>
            <person name="Scarpelli C."/>
            <person name="Schachter V."/>
            <person name="Sperling L."/>
            <person name="Meyer E."/>
            <person name="Cohen J."/>
            <person name="Wincker P."/>
        </authorList>
    </citation>
    <scope>NUCLEOTIDE SEQUENCE [LARGE SCALE GENOMIC DNA]</scope>
    <source>
        <strain evidence="2 3">Stock d4-2</strain>
    </source>
</reference>
<gene>
    <name evidence="2" type="ORF">GSPATT00008674001</name>
</gene>
<organism evidence="2 3">
    <name type="scientific">Paramecium tetraurelia</name>
    <dbReference type="NCBI Taxonomy" id="5888"/>
    <lineage>
        <taxon>Eukaryota</taxon>
        <taxon>Sar</taxon>
        <taxon>Alveolata</taxon>
        <taxon>Ciliophora</taxon>
        <taxon>Intramacronucleata</taxon>
        <taxon>Oligohymenophorea</taxon>
        <taxon>Peniculida</taxon>
        <taxon>Parameciidae</taxon>
        <taxon>Paramecium</taxon>
    </lineage>
</organism>
<dbReference type="HOGENOM" id="CLU_884150_0_0_1"/>
<accession>A0CN66</accession>
<dbReference type="GeneID" id="5025415"/>
<feature type="region of interest" description="Disordered" evidence="1">
    <location>
        <begin position="283"/>
        <end position="315"/>
    </location>
</feature>
<feature type="region of interest" description="Disordered" evidence="1">
    <location>
        <begin position="1"/>
        <end position="23"/>
    </location>
</feature>
<dbReference type="InParanoid" id="A0CN66"/>
<keyword evidence="3" id="KW-1185">Reference proteome</keyword>
<evidence type="ECO:0000313" key="2">
    <source>
        <dbReference type="EMBL" id="CAK72233.1"/>
    </source>
</evidence>
<name>A0CN66_PARTE</name>
<protein>
    <submittedName>
        <fullName evidence="2">Uncharacterized protein</fullName>
    </submittedName>
</protein>
<dbReference type="OrthoDB" id="305201at2759"/>
<feature type="compositionally biased region" description="Polar residues" evidence="1">
    <location>
        <begin position="283"/>
        <end position="298"/>
    </location>
</feature>
<sequence length="315" mass="37243">MYKGNPTEAKSSTGKRITRPYSQQKEYIDIKSSLKQDSYSCEKTNQSTILKSKVSSKQQVKNKMKPTQTRFYYQQPQSLQTTHRYNHSPYVKPHQQQQLFELQKTIMADSNRMGNLVNQMKSHSQQKKIPQQIQMHHKSYQTNCKEKQTQSLNGSFELKKRIFTANQDVNTQINMIAKSNRAQSVLDEYKTTAIELQQTMRIPEPILPQRIIPYDSETEFEGYRKGDFLTFQSEDESESEDLLRKAGIEHFLKNLTDKEILLLEKYIYLRKYDMIARNPRTSKQNDQFFQNNNTSRTSQQYQQQQYGKISRQTKK</sequence>
<dbReference type="RefSeq" id="XP_001439630.1">
    <property type="nucleotide sequence ID" value="XM_001439593.1"/>
</dbReference>
<dbReference type="OMA" id="TTHRYNH"/>
<evidence type="ECO:0000313" key="3">
    <source>
        <dbReference type="Proteomes" id="UP000000600"/>
    </source>
</evidence>
<dbReference type="AlphaFoldDB" id="A0CN66"/>
<dbReference type="KEGG" id="ptm:GSPATT00008674001"/>
<dbReference type="EMBL" id="CT868119">
    <property type="protein sequence ID" value="CAK72233.1"/>
    <property type="molecule type" value="Genomic_DNA"/>
</dbReference>
<evidence type="ECO:0000256" key="1">
    <source>
        <dbReference type="SAM" id="MobiDB-lite"/>
    </source>
</evidence>
<proteinExistence type="predicted"/>